<reference evidence="1" key="1">
    <citation type="submission" date="2018-05" db="EMBL/GenBank/DDBJ databases">
        <authorList>
            <person name="Lanie J.A."/>
            <person name="Ng W.-L."/>
            <person name="Kazmierczak K.M."/>
            <person name="Andrzejewski T.M."/>
            <person name="Davidsen T.M."/>
            <person name="Wayne K.J."/>
            <person name="Tettelin H."/>
            <person name="Glass J.I."/>
            <person name="Rusch D."/>
            <person name="Podicherti R."/>
            <person name="Tsui H.-C.T."/>
            <person name="Winkler M.E."/>
        </authorList>
    </citation>
    <scope>NUCLEOTIDE SEQUENCE</scope>
</reference>
<protein>
    <submittedName>
        <fullName evidence="1">Uncharacterized protein</fullName>
    </submittedName>
</protein>
<dbReference type="EMBL" id="UINC01026566">
    <property type="protein sequence ID" value="SVB04247.1"/>
    <property type="molecule type" value="Genomic_DNA"/>
</dbReference>
<proteinExistence type="predicted"/>
<accession>A0A382ATF4</accession>
<feature type="non-terminal residue" evidence="1">
    <location>
        <position position="25"/>
    </location>
</feature>
<name>A0A382ATF4_9ZZZZ</name>
<gene>
    <name evidence="1" type="ORF">METZ01_LOCUS157101</name>
</gene>
<organism evidence="1">
    <name type="scientific">marine metagenome</name>
    <dbReference type="NCBI Taxonomy" id="408172"/>
    <lineage>
        <taxon>unclassified sequences</taxon>
        <taxon>metagenomes</taxon>
        <taxon>ecological metagenomes</taxon>
    </lineage>
</organism>
<sequence length="25" mass="2653">MIVSRETPITKAEAAKCVFSSDLVG</sequence>
<dbReference type="AlphaFoldDB" id="A0A382ATF4"/>
<evidence type="ECO:0000313" key="1">
    <source>
        <dbReference type="EMBL" id="SVB04247.1"/>
    </source>
</evidence>